<dbReference type="EMBL" id="VUKA01000013">
    <property type="protein sequence ID" value="KAA2211981.1"/>
    <property type="molecule type" value="Genomic_DNA"/>
</dbReference>
<keyword evidence="1" id="KW-1133">Transmembrane helix</keyword>
<sequence length="428" mass="46955">MISPLDIQIPDSSERAAAQARSVTRWLVVALFTSIFLQRFALPIGQDGLAFNLLVTTLIVVGLAFRGVLVMDATRTVMFFVLSATVSLSAALNADRASMPSLILLLVMYAPFMFSLRADLAEAVFKGCVRAFQIMVLICAFMGIAQFVAQFVIGSSIPFTFKGILPNEILLQNFNTANPLAWDSPYFKSNGFFLVEPSTFSQYLAVAIVLELLFFGATWRLLVFGLALPTSYSGTGLILLALLTPWVMLHKRAYGAIFGSALFVIIIVATGSLWNADALFSRASEFGSENSSANARFVAGAWLIGAFLLDSGRDVVFGLGPGSYAQYAKMVTYSAHDPAWAKMIFEYGLVGSMVFWPFFLIALFRQSPSRWISWAMLIGYFTFGGMLLDPRLQVMLLLFCVLPKQPAQAPAVNPTDDWLPPLNIRPAE</sequence>
<feature type="transmembrane region" description="Helical" evidence="1">
    <location>
        <begin position="48"/>
        <end position="69"/>
    </location>
</feature>
<dbReference type="AlphaFoldDB" id="A0A5B2TBT5"/>
<feature type="transmembrane region" description="Helical" evidence="1">
    <location>
        <begin position="371"/>
        <end position="388"/>
    </location>
</feature>
<evidence type="ECO:0000256" key="1">
    <source>
        <dbReference type="SAM" id="Phobius"/>
    </source>
</evidence>
<accession>A0A5B2TBT5</accession>
<protein>
    <recommendedName>
        <fullName evidence="4">O-antigen ligase family protein</fullName>
    </recommendedName>
</protein>
<dbReference type="OrthoDB" id="7237854at2"/>
<gene>
    <name evidence="2" type="ORF">F0Q34_17605</name>
</gene>
<feature type="transmembrane region" description="Helical" evidence="1">
    <location>
        <begin position="100"/>
        <end position="120"/>
    </location>
</feature>
<feature type="transmembrane region" description="Helical" evidence="1">
    <location>
        <begin position="253"/>
        <end position="274"/>
    </location>
</feature>
<evidence type="ECO:0008006" key="4">
    <source>
        <dbReference type="Google" id="ProtNLM"/>
    </source>
</evidence>
<evidence type="ECO:0000313" key="2">
    <source>
        <dbReference type="EMBL" id="KAA2211981.1"/>
    </source>
</evidence>
<keyword evidence="3" id="KW-1185">Reference proteome</keyword>
<feature type="transmembrane region" description="Helical" evidence="1">
    <location>
        <begin position="23"/>
        <end position="42"/>
    </location>
</feature>
<evidence type="ECO:0000313" key="3">
    <source>
        <dbReference type="Proteomes" id="UP000322110"/>
    </source>
</evidence>
<dbReference type="RefSeq" id="WP_149813561.1">
    <property type="nucleotide sequence ID" value="NZ_VUKA01000013.1"/>
</dbReference>
<feature type="transmembrane region" description="Helical" evidence="1">
    <location>
        <begin position="132"/>
        <end position="153"/>
    </location>
</feature>
<organism evidence="2 3">
    <name type="scientific">Teichococcus oryzae</name>
    <dbReference type="NCBI Taxonomy" id="1608942"/>
    <lineage>
        <taxon>Bacteria</taxon>
        <taxon>Pseudomonadati</taxon>
        <taxon>Pseudomonadota</taxon>
        <taxon>Alphaproteobacteria</taxon>
        <taxon>Acetobacterales</taxon>
        <taxon>Roseomonadaceae</taxon>
        <taxon>Roseomonas</taxon>
    </lineage>
</organism>
<feature type="transmembrane region" description="Helical" evidence="1">
    <location>
        <begin position="200"/>
        <end position="219"/>
    </location>
</feature>
<reference evidence="2 3" key="1">
    <citation type="journal article" date="2015" name="Int. J. Syst. Evol. Microbiol.">
        <title>Roseomonas oryzae sp. nov., isolated from paddy rhizosphere soil.</title>
        <authorList>
            <person name="Ramaprasad E.V."/>
            <person name="Sasikala Ch."/>
            <person name="Ramana Ch.V."/>
        </authorList>
    </citation>
    <scope>NUCLEOTIDE SEQUENCE [LARGE SCALE GENOMIC DNA]</scope>
    <source>
        <strain evidence="2 3">KCTC 42542</strain>
    </source>
</reference>
<comment type="caution">
    <text evidence="2">The sequence shown here is derived from an EMBL/GenBank/DDBJ whole genome shotgun (WGS) entry which is preliminary data.</text>
</comment>
<proteinExistence type="predicted"/>
<keyword evidence="1" id="KW-0472">Membrane</keyword>
<keyword evidence="1" id="KW-0812">Transmembrane</keyword>
<dbReference type="Proteomes" id="UP000322110">
    <property type="component" value="Unassembled WGS sequence"/>
</dbReference>
<name>A0A5B2TBT5_9PROT</name>
<feature type="transmembrane region" description="Helical" evidence="1">
    <location>
        <begin position="76"/>
        <end position="94"/>
    </location>
</feature>
<feature type="transmembrane region" description="Helical" evidence="1">
    <location>
        <begin position="226"/>
        <end position="247"/>
    </location>
</feature>
<feature type="transmembrane region" description="Helical" evidence="1">
    <location>
        <begin position="344"/>
        <end position="365"/>
    </location>
</feature>